<evidence type="ECO:0000259" key="2">
    <source>
        <dbReference type="Pfam" id="PF18962"/>
    </source>
</evidence>
<evidence type="ECO:0000313" key="4">
    <source>
        <dbReference type="Proteomes" id="UP000289734"/>
    </source>
</evidence>
<dbReference type="InterPro" id="IPR026444">
    <property type="entry name" value="Secre_tail"/>
</dbReference>
<gene>
    <name evidence="3" type="ORF">EQG68_11095</name>
</gene>
<dbReference type="AlphaFoldDB" id="A0A4Q1KME0"/>
<reference evidence="4" key="1">
    <citation type="submission" date="2019-01" db="EMBL/GenBank/DDBJ databases">
        <title>Cytophagaceae bacterium strain CAR-16.</title>
        <authorList>
            <person name="Chen W.-M."/>
        </authorList>
    </citation>
    <scope>NUCLEOTIDE SEQUENCE [LARGE SCALE GENOMIC DNA]</scope>
    <source>
        <strain evidence="4">ICH-30</strain>
    </source>
</reference>
<keyword evidence="4" id="KW-1185">Reference proteome</keyword>
<dbReference type="EMBL" id="SBKQ01000011">
    <property type="protein sequence ID" value="RXR30600.1"/>
    <property type="molecule type" value="Genomic_DNA"/>
</dbReference>
<organism evidence="3 4">
    <name type="scientific">Flavobacterium piscinae</name>
    <dbReference type="NCBI Taxonomy" id="2506424"/>
    <lineage>
        <taxon>Bacteria</taxon>
        <taxon>Pseudomonadati</taxon>
        <taxon>Bacteroidota</taxon>
        <taxon>Flavobacteriia</taxon>
        <taxon>Flavobacteriales</taxon>
        <taxon>Flavobacteriaceae</taxon>
        <taxon>Flavobacterium</taxon>
    </lineage>
</organism>
<protein>
    <submittedName>
        <fullName evidence="3">T9SS type A sorting domain-containing protein</fullName>
    </submittedName>
</protein>
<evidence type="ECO:0000256" key="1">
    <source>
        <dbReference type="ARBA" id="ARBA00022729"/>
    </source>
</evidence>
<proteinExistence type="predicted"/>
<dbReference type="Proteomes" id="UP000289734">
    <property type="component" value="Unassembled WGS sequence"/>
</dbReference>
<comment type="caution">
    <text evidence="3">The sequence shown here is derived from an EMBL/GenBank/DDBJ whole genome shotgun (WGS) entry which is preliminary data.</text>
</comment>
<sequence length="80" mass="9077">MVFYINPDFEFSNFVKLYPNPAGSTITIESQTITLKSVEIFNSLGQLIQAIPNDNNQLSIDVSILQTGTYFVKKYILIKE</sequence>
<dbReference type="Pfam" id="PF18962">
    <property type="entry name" value="Por_Secre_tail"/>
    <property type="match status" value="1"/>
</dbReference>
<dbReference type="OrthoDB" id="1448302at2"/>
<name>A0A4Q1KME0_9FLAO</name>
<keyword evidence="1" id="KW-0732">Signal</keyword>
<dbReference type="NCBIfam" id="TIGR04183">
    <property type="entry name" value="Por_Secre_tail"/>
    <property type="match status" value="1"/>
</dbReference>
<accession>A0A4Q1KME0</accession>
<feature type="domain" description="Secretion system C-terminal sorting" evidence="2">
    <location>
        <begin position="17"/>
        <end position="73"/>
    </location>
</feature>
<evidence type="ECO:0000313" key="3">
    <source>
        <dbReference type="EMBL" id="RXR30600.1"/>
    </source>
</evidence>